<dbReference type="OrthoDB" id="213028at2"/>
<dbReference type="EMBL" id="CP031003">
    <property type="protein sequence ID" value="AXN35311.1"/>
    <property type="molecule type" value="Genomic_DNA"/>
</dbReference>
<accession>A0A0B2XLF6</accession>
<dbReference type="GO" id="GO:0005829">
    <property type="term" value="C:cytosol"/>
    <property type="evidence" value="ECO:0007669"/>
    <property type="project" value="TreeGrafter"/>
</dbReference>
<dbReference type="PANTHER" id="PTHR33221">
    <property type="entry name" value="WINGED HELIX-TURN-HELIX TRANSCRIPTIONAL REGULATOR, RRF2 FAMILY"/>
    <property type="match status" value="1"/>
</dbReference>
<keyword evidence="4" id="KW-1185">Reference proteome</keyword>
<dbReference type="Gene3D" id="1.10.10.10">
    <property type="entry name" value="Winged helix-like DNA-binding domain superfamily/Winged helix DNA-binding domain"/>
    <property type="match status" value="1"/>
</dbReference>
<reference evidence="1 3" key="1">
    <citation type="submission" date="2018-07" db="EMBL/GenBank/DDBJ databases">
        <title>Lactobacillus curvatus genome sequence.</title>
        <authorList>
            <person name="Prechtl R."/>
        </authorList>
    </citation>
    <scope>NUCLEOTIDE SEQUENCE [LARGE SCALE GENOMIC DNA]</scope>
    <source>
        <strain evidence="1 3">TMW 1.1928</strain>
    </source>
</reference>
<dbReference type="GO" id="GO:0003700">
    <property type="term" value="F:DNA-binding transcription factor activity"/>
    <property type="evidence" value="ECO:0007669"/>
    <property type="project" value="TreeGrafter"/>
</dbReference>
<dbReference type="InterPro" id="IPR036390">
    <property type="entry name" value="WH_DNA-bd_sf"/>
</dbReference>
<dbReference type="KEGG" id="lcv:FBA2_07775"/>
<dbReference type="Pfam" id="PF02082">
    <property type="entry name" value="Rrf2"/>
    <property type="match status" value="1"/>
</dbReference>
<dbReference type="SUPFAM" id="SSF46785">
    <property type="entry name" value="Winged helix' DNA-binding domain"/>
    <property type="match status" value="1"/>
</dbReference>
<dbReference type="RefSeq" id="WP_004271312.1">
    <property type="nucleotide sequence ID" value="NZ_AP024685.1"/>
</dbReference>
<dbReference type="InterPro" id="IPR000944">
    <property type="entry name" value="Tscrpt_reg_Rrf2"/>
</dbReference>
<dbReference type="PANTHER" id="PTHR33221:SF15">
    <property type="entry name" value="HTH-TYPE TRANSCRIPTIONAL REGULATOR YWGB-RELATED"/>
    <property type="match status" value="1"/>
</dbReference>
<dbReference type="EMBL" id="AP024685">
    <property type="protein sequence ID" value="BCX31048.1"/>
    <property type="molecule type" value="Genomic_DNA"/>
</dbReference>
<dbReference type="Proteomes" id="UP000825100">
    <property type="component" value="Chromosome"/>
</dbReference>
<dbReference type="PROSITE" id="PS51197">
    <property type="entry name" value="HTH_RRF2_2"/>
    <property type="match status" value="1"/>
</dbReference>
<dbReference type="GeneID" id="49610967"/>
<dbReference type="AlphaFoldDB" id="A0A0B2XLF6"/>
<dbReference type="STRING" id="28038.BCY75_04445"/>
<protein>
    <submittedName>
        <fullName evidence="1">Rrf2 family transcriptional regulator</fullName>
    </submittedName>
</protein>
<evidence type="ECO:0000313" key="3">
    <source>
        <dbReference type="Proteomes" id="UP000257607"/>
    </source>
</evidence>
<organism evidence="1 3">
    <name type="scientific">Latilactobacillus curvatus</name>
    <name type="common">Lactobacillus curvatus</name>
    <dbReference type="NCBI Taxonomy" id="28038"/>
    <lineage>
        <taxon>Bacteria</taxon>
        <taxon>Bacillati</taxon>
        <taxon>Bacillota</taxon>
        <taxon>Bacilli</taxon>
        <taxon>Lactobacillales</taxon>
        <taxon>Lactobacillaceae</taxon>
        <taxon>Latilactobacillus</taxon>
    </lineage>
</organism>
<sequence>MKKSVRLSNAVHLMTLIALNPFDNLSSQRIAKSINTNPSFIRQIMGQLKTAGLLTSVKGHAEPKLTKAPDQISLCDIYKAVDDTRLLNIDTQIDPSCGPGQNIQLSLATYYDQIQETAEQQMQAIKLADIIEQYQQRLVENPELKLYEN</sequence>
<dbReference type="InterPro" id="IPR036388">
    <property type="entry name" value="WH-like_DNA-bd_sf"/>
</dbReference>
<name>A0A0B2XLF6_LATCU</name>
<evidence type="ECO:0000313" key="2">
    <source>
        <dbReference type="EMBL" id="BCX31048.1"/>
    </source>
</evidence>
<reference evidence="2 4" key="2">
    <citation type="submission" date="2021-05" db="EMBL/GenBank/DDBJ databases">
        <title>Complete Genome Sequence of Latilactobacillus sp. Strain WDN19, a High D-Aspartate-producing Lactic Acid Bacterium Isolated from a Japanese Pickle.</title>
        <authorList>
            <person name="Kajitani K."/>
            <person name="Takahashi S."/>
        </authorList>
    </citation>
    <scope>NUCLEOTIDE SEQUENCE [LARGE SCALE GENOMIC DNA]</scope>
    <source>
        <strain evidence="2 4">WDN19</strain>
    </source>
</reference>
<evidence type="ECO:0000313" key="1">
    <source>
        <dbReference type="EMBL" id="AXN35311.1"/>
    </source>
</evidence>
<evidence type="ECO:0000313" key="4">
    <source>
        <dbReference type="Proteomes" id="UP000825100"/>
    </source>
</evidence>
<proteinExistence type="predicted"/>
<dbReference type="Proteomes" id="UP000257607">
    <property type="component" value="Chromosome"/>
</dbReference>
<gene>
    <name evidence="1" type="ORF">DT351_02615</name>
    <name evidence="2" type="ORF">LTWDN19_16150</name>
</gene>